<dbReference type="Proteomes" id="UP000007819">
    <property type="component" value="Chromosome X"/>
</dbReference>
<dbReference type="SUPFAM" id="SSF57850">
    <property type="entry name" value="RING/U-box"/>
    <property type="match status" value="1"/>
</dbReference>
<sequence>MDRRPSSHGSRPASSKPSAPSCVICFEIQSIYAIGACDHPVCYECSATMRVLCDQKECPICKRILTKVIFTKDELDLFKNLEERSYPRYNKKYGIVFGDLSVENSFDQLLRSYCKKCHEHPEFTEFEQLATHMERNHRLYTCRLCVNNLKIFPSQRRWYNQDELMRHEEHGDPDNTSHQGHPECQFCKVRCLNKEKLNKHLRKEHLFRDCCDADGIQDYIDNNSYNSRNNNSAVTSGTRKQNQSINTRDLHLFPPLEQDLQPLVVPKAQKPPMNSIRMKPVELPKPDQNKDAKVPSGPLFAQPGQELSIARRKPKPKPPATAAATKPATPKVGRQQRDGGGQWFGWWQLGV</sequence>
<dbReference type="Gene3D" id="3.30.40.10">
    <property type="entry name" value="Zinc/RING finger domain, C3HC4 (zinc finger)"/>
    <property type="match status" value="1"/>
</dbReference>
<evidence type="ECO:0000256" key="2">
    <source>
        <dbReference type="ARBA" id="ARBA00022833"/>
    </source>
</evidence>
<accession>A0A8R1W433</accession>
<feature type="domain" description="RING-type" evidence="5">
    <location>
        <begin position="22"/>
        <end position="62"/>
    </location>
</feature>
<keyword evidence="1 3" id="KW-0863">Zinc-finger</keyword>
<evidence type="ECO:0000256" key="4">
    <source>
        <dbReference type="SAM" id="MobiDB-lite"/>
    </source>
</evidence>
<keyword evidence="7" id="KW-1185">Reference proteome</keyword>
<name>A0A8R1W433_ACYPI</name>
<evidence type="ECO:0000313" key="7">
    <source>
        <dbReference type="Proteomes" id="UP000007819"/>
    </source>
</evidence>
<dbReference type="InterPro" id="IPR041888">
    <property type="entry name" value="RING-HC_ZNF598/HEL2"/>
</dbReference>
<dbReference type="PROSITE" id="PS50089">
    <property type="entry name" value="ZF_RING_2"/>
    <property type="match status" value="1"/>
</dbReference>
<dbReference type="PANTHER" id="PTHR22938:SF0">
    <property type="entry name" value="E3 UBIQUITIN-PROTEIN LIGASE ZNF598"/>
    <property type="match status" value="1"/>
</dbReference>
<dbReference type="CDD" id="cd16615">
    <property type="entry name" value="RING-HC_ZNF598"/>
    <property type="match status" value="1"/>
</dbReference>
<feature type="compositionally biased region" description="Basic and acidic residues" evidence="4">
    <location>
        <begin position="279"/>
        <end position="293"/>
    </location>
</feature>
<evidence type="ECO:0000259" key="5">
    <source>
        <dbReference type="PROSITE" id="PS50089"/>
    </source>
</evidence>
<feature type="compositionally biased region" description="Low complexity" evidence="4">
    <location>
        <begin position="222"/>
        <end position="232"/>
    </location>
</feature>
<dbReference type="GO" id="GO:0016567">
    <property type="term" value="P:protein ubiquitination"/>
    <property type="evidence" value="ECO:0007669"/>
    <property type="project" value="TreeGrafter"/>
</dbReference>
<dbReference type="KEGG" id="api:100570443"/>
<feature type="compositionally biased region" description="Low complexity" evidence="4">
    <location>
        <begin position="320"/>
        <end position="333"/>
    </location>
</feature>
<keyword evidence="1 3" id="KW-0479">Metal-binding</keyword>
<dbReference type="GO" id="GO:0061630">
    <property type="term" value="F:ubiquitin protein ligase activity"/>
    <property type="evidence" value="ECO:0007669"/>
    <property type="project" value="InterPro"/>
</dbReference>
<dbReference type="Pfam" id="PF25447">
    <property type="entry name" value="RING_ZNF598"/>
    <property type="match status" value="1"/>
</dbReference>
<protein>
    <recommendedName>
        <fullName evidence="5">RING-type domain-containing protein</fullName>
    </recommendedName>
</protein>
<dbReference type="GO" id="GO:0008270">
    <property type="term" value="F:zinc ion binding"/>
    <property type="evidence" value="ECO:0007669"/>
    <property type="project" value="UniProtKB-KW"/>
</dbReference>
<dbReference type="GeneID" id="100570443"/>
<dbReference type="InterPro" id="IPR001841">
    <property type="entry name" value="Znf_RING"/>
</dbReference>
<dbReference type="PANTHER" id="PTHR22938">
    <property type="entry name" value="ZINC FINGER PROTEIN 598"/>
    <property type="match status" value="1"/>
</dbReference>
<organism evidence="6 7">
    <name type="scientific">Acyrthosiphon pisum</name>
    <name type="common">Pea aphid</name>
    <dbReference type="NCBI Taxonomy" id="7029"/>
    <lineage>
        <taxon>Eukaryota</taxon>
        <taxon>Metazoa</taxon>
        <taxon>Ecdysozoa</taxon>
        <taxon>Arthropoda</taxon>
        <taxon>Hexapoda</taxon>
        <taxon>Insecta</taxon>
        <taxon>Pterygota</taxon>
        <taxon>Neoptera</taxon>
        <taxon>Paraneoptera</taxon>
        <taxon>Hemiptera</taxon>
        <taxon>Sternorrhyncha</taxon>
        <taxon>Aphidomorpha</taxon>
        <taxon>Aphidoidea</taxon>
        <taxon>Aphididae</taxon>
        <taxon>Macrosiphini</taxon>
        <taxon>Acyrthosiphon</taxon>
    </lineage>
</organism>
<dbReference type="InterPro" id="IPR044288">
    <property type="entry name" value="ZNF598/HEL2"/>
</dbReference>
<dbReference type="GO" id="GO:0072344">
    <property type="term" value="P:rescue of stalled ribosome"/>
    <property type="evidence" value="ECO:0007669"/>
    <property type="project" value="InterPro"/>
</dbReference>
<dbReference type="AlphaFoldDB" id="A0A8R1W433"/>
<reference evidence="6" key="2">
    <citation type="submission" date="2022-06" db="UniProtKB">
        <authorList>
            <consortium name="EnsemblMetazoa"/>
        </authorList>
    </citation>
    <scope>IDENTIFICATION</scope>
</reference>
<dbReference type="RefSeq" id="XP_003240904.1">
    <property type="nucleotide sequence ID" value="XM_003240856.3"/>
</dbReference>
<evidence type="ECO:0000313" key="6">
    <source>
        <dbReference type="EnsemblMetazoa" id="XP_003240904.1"/>
    </source>
</evidence>
<dbReference type="GO" id="GO:0043022">
    <property type="term" value="F:ribosome binding"/>
    <property type="evidence" value="ECO:0007669"/>
    <property type="project" value="TreeGrafter"/>
</dbReference>
<feature type="region of interest" description="Disordered" evidence="4">
    <location>
        <begin position="221"/>
        <end position="243"/>
    </location>
</feature>
<keyword evidence="2" id="KW-0862">Zinc</keyword>
<evidence type="ECO:0000256" key="3">
    <source>
        <dbReference type="PROSITE-ProRule" id="PRU00175"/>
    </source>
</evidence>
<reference evidence="7" key="1">
    <citation type="submission" date="2010-06" db="EMBL/GenBank/DDBJ databases">
        <authorList>
            <person name="Jiang H."/>
            <person name="Abraham K."/>
            <person name="Ali S."/>
            <person name="Alsbrooks S.L."/>
            <person name="Anim B.N."/>
            <person name="Anosike U.S."/>
            <person name="Attaway T."/>
            <person name="Bandaranaike D.P."/>
            <person name="Battles P.K."/>
            <person name="Bell S.N."/>
            <person name="Bell A.V."/>
            <person name="Beltran B."/>
            <person name="Bickham C."/>
            <person name="Bustamante Y."/>
            <person name="Caleb T."/>
            <person name="Canada A."/>
            <person name="Cardenas V."/>
            <person name="Carter K."/>
            <person name="Chacko J."/>
            <person name="Chandrabose M.N."/>
            <person name="Chavez D."/>
            <person name="Chavez A."/>
            <person name="Chen L."/>
            <person name="Chu H.-S."/>
            <person name="Claassen K.J."/>
            <person name="Cockrell R."/>
            <person name="Collins M."/>
            <person name="Cooper J.A."/>
            <person name="Cree A."/>
            <person name="Curry S.M."/>
            <person name="Da Y."/>
            <person name="Dao M.D."/>
            <person name="Das B."/>
            <person name="Davila M.-L."/>
            <person name="Davy-Carroll L."/>
            <person name="Denson S."/>
            <person name="Dinh H."/>
            <person name="Ebong V.E."/>
            <person name="Edwards J.R."/>
            <person name="Egan A."/>
            <person name="El-Daye J."/>
            <person name="Escobedo L."/>
            <person name="Fernandez S."/>
            <person name="Fernando P.R."/>
            <person name="Flagg N."/>
            <person name="Forbes L.D."/>
            <person name="Fowler R.G."/>
            <person name="Fu Q."/>
            <person name="Gabisi R.A."/>
            <person name="Ganer J."/>
            <person name="Garbino Pronczuk A."/>
            <person name="Garcia R.M."/>
            <person name="Garner T."/>
            <person name="Garrett T.E."/>
            <person name="Gonzalez D.A."/>
            <person name="Hamid H."/>
            <person name="Hawkins E.S."/>
            <person name="Hirani K."/>
            <person name="Hogues M.E."/>
            <person name="Hollins B."/>
            <person name="Hsiao C.-H."/>
            <person name="Jabil R."/>
            <person name="James M.L."/>
            <person name="Jhangiani S.N."/>
            <person name="Johnson B."/>
            <person name="Johnson Q."/>
            <person name="Joshi V."/>
            <person name="Kalu J.B."/>
            <person name="Kam C."/>
            <person name="Kashfia A."/>
            <person name="Keebler J."/>
            <person name="Kisamo H."/>
            <person name="Kovar C.L."/>
            <person name="Lago L.A."/>
            <person name="Lai C.-Y."/>
            <person name="Laidlaw J."/>
            <person name="Lara F."/>
            <person name="Le T.-K."/>
            <person name="Lee S.L."/>
            <person name="Legall F.H."/>
            <person name="Lemon S.J."/>
            <person name="Lewis L.R."/>
            <person name="Li B."/>
            <person name="Liu Y."/>
            <person name="Liu Y.-S."/>
            <person name="Lopez J."/>
            <person name="Lozado R.J."/>
            <person name="Lu J."/>
            <person name="Madu R.C."/>
            <person name="Maheshwari M."/>
            <person name="Maheshwari R."/>
            <person name="Malloy K."/>
            <person name="Martinez E."/>
            <person name="Mathew T."/>
            <person name="Mercado I.C."/>
            <person name="Mercado C."/>
            <person name="Meyer B."/>
            <person name="Montgomery K."/>
            <person name="Morgan M.B."/>
            <person name="Munidasa M."/>
            <person name="Nazareth L.V."/>
            <person name="Nelson J."/>
            <person name="Ng B.M."/>
            <person name="Nguyen N.B."/>
            <person name="Nguyen P.Q."/>
            <person name="Nguyen T."/>
            <person name="Obregon M."/>
            <person name="Okwuonu G.O."/>
            <person name="Onwere C.G."/>
            <person name="Orozco G."/>
            <person name="Parra A."/>
            <person name="Patel S."/>
            <person name="Patil S."/>
            <person name="Perez A."/>
            <person name="Perez Y."/>
            <person name="Pham C."/>
            <person name="Primus E.L."/>
            <person name="Pu L.-L."/>
            <person name="Puazo M."/>
            <person name="Qin X."/>
            <person name="Quiroz J.B."/>
            <person name="Reese J."/>
            <person name="Richards S."/>
            <person name="Rives C.M."/>
            <person name="Robberts R."/>
            <person name="Ruiz S.J."/>
            <person name="Ruiz M.J."/>
            <person name="Santibanez J."/>
            <person name="Schneider B.W."/>
            <person name="Sisson I."/>
            <person name="Smith M."/>
            <person name="Sodergren E."/>
            <person name="Song X.-Z."/>
            <person name="Song B.B."/>
            <person name="Summersgill H."/>
            <person name="Thelus R."/>
            <person name="Thornton R.D."/>
            <person name="Trejos Z.Y."/>
            <person name="Usmani K."/>
            <person name="Vattathil S."/>
            <person name="Villasana D."/>
            <person name="Walker D.L."/>
            <person name="Wang S."/>
            <person name="Wang K."/>
            <person name="White C.S."/>
            <person name="Williams A.C."/>
            <person name="Williamson J."/>
            <person name="Wilson K."/>
            <person name="Woghiren I.O."/>
            <person name="Woodworth J.R."/>
            <person name="Worley K.C."/>
            <person name="Wright R.A."/>
            <person name="Wu W."/>
            <person name="Young L."/>
            <person name="Zhang L."/>
            <person name="Zhang J."/>
            <person name="Zhu Y."/>
            <person name="Muzny D.M."/>
            <person name="Weinstock G."/>
            <person name="Gibbs R.A."/>
        </authorList>
    </citation>
    <scope>NUCLEOTIDE SEQUENCE [LARGE SCALE GENOMIC DNA]</scope>
    <source>
        <strain evidence="7">LSR1</strain>
    </source>
</reference>
<dbReference type="OrthoDB" id="3838338at2759"/>
<dbReference type="InterPro" id="IPR013083">
    <property type="entry name" value="Znf_RING/FYVE/PHD"/>
</dbReference>
<feature type="compositionally biased region" description="Polar residues" evidence="4">
    <location>
        <begin position="233"/>
        <end position="243"/>
    </location>
</feature>
<dbReference type="EnsemblMetazoa" id="XM_003240856.4">
    <property type="protein sequence ID" value="XP_003240904.1"/>
    <property type="gene ID" value="LOC100570443"/>
</dbReference>
<proteinExistence type="predicted"/>
<evidence type="ECO:0000256" key="1">
    <source>
        <dbReference type="ARBA" id="ARBA00022771"/>
    </source>
</evidence>
<feature type="region of interest" description="Disordered" evidence="4">
    <location>
        <begin position="279"/>
        <end position="351"/>
    </location>
</feature>